<accession>A0A5R8KB07</accession>
<reference evidence="2 3" key="1">
    <citation type="submission" date="2019-05" db="EMBL/GenBank/DDBJ databases">
        <title>Verrucobacter flavum gen. nov., sp. nov. a new member of the family Verrucomicrobiaceae.</title>
        <authorList>
            <person name="Szuroczki S."/>
            <person name="Abbaszade G."/>
            <person name="Szabo A."/>
            <person name="Felfoldi T."/>
            <person name="Schumann P."/>
            <person name="Boka K."/>
            <person name="Keki Z."/>
            <person name="Toumi M."/>
            <person name="Toth E."/>
        </authorList>
    </citation>
    <scope>NUCLEOTIDE SEQUENCE [LARGE SCALE GENOMIC DNA]</scope>
    <source>
        <strain evidence="2 3">MG-N-17</strain>
    </source>
</reference>
<dbReference type="Gene3D" id="3.20.20.150">
    <property type="entry name" value="Divalent-metal-dependent TIM barrel enzymes"/>
    <property type="match status" value="1"/>
</dbReference>
<dbReference type="InterPro" id="IPR036237">
    <property type="entry name" value="Xyl_isomerase-like_sf"/>
</dbReference>
<dbReference type="InterPro" id="IPR050312">
    <property type="entry name" value="IolE/XylAMocC-like"/>
</dbReference>
<dbReference type="OrthoDB" id="3185623at2"/>
<evidence type="ECO:0000259" key="1">
    <source>
        <dbReference type="Pfam" id="PF01261"/>
    </source>
</evidence>
<gene>
    <name evidence="2" type="ORF">FEM03_17795</name>
</gene>
<dbReference type="InterPro" id="IPR013022">
    <property type="entry name" value="Xyl_isomerase-like_TIM-brl"/>
</dbReference>
<dbReference type="SUPFAM" id="SSF51658">
    <property type="entry name" value="Xylose isomerase-like"/>
    <property type="match status" value="1"/>
</dbReference>
<organism evidence="2 3">
    <name type="scientific">Phragmitibacter flavus</name>
    <dbReference type="NCBI Taxonomy" id="2576071"/>
    <lineage>
        <taxon>Bacteria</taxon>
        <taxon>Pseudomonadati</taxon>
        <taxon>Verrucomicrobiota</taxon>
        <taxon>Verrucomicrobiia</taxon>
        <taxon>Verrucomicrobiales</taxon>
        <taxon>Verrucomicrobiaceae</taxon>
        <taxon>Phragmitibacter</taxon>
    </lineage>
</organism>
<sequence length="302" mass="32444">MSANHGRMGRMMIWSKLTLVQAMMVGVVSSTGASLMGQTLKPQGEYMTFALSTVEWGREWDLLQLVESLETAGVKQVELGAGHGHGVLPVLSPEERTALREQFEEAGVAVVGMRVDVAFDAVDKAALATAVDQVKQHVRLGHDVGGSGVRVRLGDLKGDEALIEQTVKMLRELGDFAVGFGQEIRVEAQAGTGNVADLIAVLKAVDQDQVRAAFGVGNGALTAKGVEEEFKLVQDYLGSVVLVDMQEEGDVEAYDALAKLLVEVDFEGRVLLTTKAEVGDAVTATGRQKVLWDQRVKKARMP</sequence>
<dbReference type="Proteomes" id="UP000306196">
    <property type="component" value="Unassembled WGS sequence"/>
</dbReference>
<dbReference type="PANTHER" id="PTHR12110">
    <property type="entry name" value="HYDROXYPYRUVATE ISOMERASE"/>
    <property type="match status" value="1"/>
</dbReference>
<comment type="caution">
    <text evidence="2">The sequence shown here is derived from an EMBL/GenBank/DDBJ whole genome shotgun (WGS) entry which is preliminary data.</text>
</comment>
<dbReference type="Pfam" id="PF01261">
    <property type="entry name" value="AP_endonuc_2"/>
    <property type="match status" value="1"/>
</dbReference>
<name>A0A5R8KB07_9BACT</name>
<feature type="domain" description="Xylose isomerase-like TIM barrel" evidence="1">
    <location>
        <begin position="68"/>
        <end position="277"/>
    </location>
</feature>
<dbReference type="AlphaFoldDB" id="A0A5R8KB07"/>
<dbReference type="EMBL" id="VAUV01000013">
    <property type="protein sequence ID" value="TLD69490.1"/>
    <property type="molecule type" value="Genomic_DNA"/>
</dbReference>
<keyword evidence="3" id="KW-1185">Reference proteome</keyword>
<proteinExistence type="predicted"/>
<evidence type="ECO:0000313" key="3">
    <source>
        <dbReference type="Proteomes" id="UP000306196"/>
    </source>
</evidence>
<evidence type="ECO:0000313" key="2">
    <source>
        <dbReference type="EMBL" id="TLD69490.1"/>
    </source>
</evidence>
<protein>
    <submittedName>
        <fullName evidence="2">TIM barrel protein</fullName>
    </submittedName>
</protein>